<dbReference type="Proteomes" id="UP001622557">
    <property type="component" value="Chromosome"/>
</dbReference>
<keyword evidence="2" id="KW-1185">Reference proteome</keyword>
<dbReference type="RefSeq" id="WP_387871172.1">
    <property type="nucleotide sequence ID" value="NZ_CP108164.1"/>
</dbReference>
<sequence length="64" mass="6345">MTPRSDFPVGGGGPAVWTVLREGAGHPVARMAAIAVLQALAAHLGHADPGRPCGCRGSGGRAAM</sequence>
<protein>
    <submittedName>
        <fullName evidence="1">Uncharacterized protein</fullName>
    </submittedName>
</protein>
<evidence type="ECO:0000313" key="2">
    <source>
        <dbReference type="Proteomes" id="UP001622557"/>
    </source>
</evidence>
<reference evidence="1 2" key="1">
    <citation type="submission" date="2022-10" db="EMBL/GenBank/DDBJ databases">
        <title>The complete genomes of actinobacterial strains from the NBC collection.</title>
        <authorList>
            <person name="Joergensen T.S."/>
            <person name="Alvarez Arevalo M."/>
            <person name="Sterndorff E.B."/>
            <person name="Faurdal D."/>
            <person name="Vuksanovic O."/>
            <person name="Mourched A.-S."/>
            <person name="Charusanti P."/>
            <person name="Shaw S."/>
            <person name="Blin K."/>
            <person name="Weber T."/>
        </authorList>
    </citation>
    <scope>NUCLEOTIDE SEQUENCE [LARGE SCALE GENOMIC DNA]</scope>
    <source>
        <strain evidence="1 2">NBC_00156</strain>
    </source>
</reference>
<name>A0ABZ1L3A3_STRAH</name>
<dbReference type="GeneID" id="97285769"/>
<organism evidence="1 2">
    <name type="scientific">Streptomyces achromogenes</name>
    <dbReference type="NCBI Taxonomy" id="67255"/>
    <lineage>
        <taxon>Bacteria</taxon>
        <taxon>Bacillati</taxon>
        <taxon>Actinomycetota</taxon>
        <taxon>Actinomycetes</taxon>
        <taxon>Kitasatosporales</taxon>
        <taxon>Streptomycetaceae</taxon>
        <taxon>Streptomyces</taxon>
    </lineage>
</organism>
<accession>A0ABZ1L3A3</accession>
<evidence type="ECO:0000313" key="1">
    <source>
        <dbReference type="EMBL" id="WTQ85196.1"/>
    </source>
</evidence>
<dbReference type="EMBL" id="CP108164">
    <property type="protein sequence ID" value="WTQ85196.1"/>
    <property type="molecule type" value="Genomic_DNA"/>
</dbReference>
<proteinExistence type="predicted"/>
<gene>
    <name evidence="1" type="ORF">OG350_35030</name>
</gene>